<keyword evidence="2" id="KW-1185">Reference proteome</keyword>
<dbReference type="STRING" id="1686286.GCA_900092335_02613"/>
<organism evidence="1 2">
    <name type="scientific">Corynebacterium phoceense</name>
    <dbReference type="NCBI Taxonomy" id="1686286"/>
    <lineage>
        <taxon>Bacteria</taxon>
        <taxon>Bacillati</taxon>
        <taxon>Actinomycetota</taxon>
        <taxon>Actinomycetes</taxon>
        <taxon>Mycobacteriales</taxon>
        <taxon>Corynebacteriaceae</taxon>
        <taxon>Corynebacterium</taxon>
    </lineage>
</organism>
<accession>A0A540R751</accession>
<evidence type="ECO:0000313" key="2">
    <source>
        <dbReference type="Proteomes" id="UP000318080"/>
    </source>
</evidence>
<dbReference type="AlphaFoldDB" id="A0A540R751"/>
<sequence>MSLNYNELFKQMAATPQVKAATKKKAEQVKKFIELRWPEVNELSERDRAYLEGGGDVVQVTHATQGTNRPTHVVTVRHPGAVAKQAKDSFVTKAVKDAS</sequence>
<gene>
    <name evidence="1" type="ORF">EJK80_06075</name>
</gene>
<dbReference type="RefSeq" id="WP_141628836.1">
    <property type="nucleotide sequence ID" value="NZ_VHIR01000007.1"/>
</dbReference>
<reference evidence="1 2" key="1">
    <citation type="submission" date="2019-06" db="EMBL/GenBank/DDBJ databases">
        <title>Draft genome of C. phoceense Strain 272.</title>
        <authorList>
            <person name="Pacheco L.G.C."/>
            <person name="Barberis C.M."/>
            <person name="Almuzara M.N."/>
            <person name="Traglia G.M."/>
            <person name="Santos C.S."/>
            <person name="Rocha D.J.P.G."/>
            <person name="Aguiar E.R.G.R."/>
            <person name="Vay C.A."/>
        </authorList>
    </citation>
    <scope>NUCLEOTIDE SEQUENCE [LARGE SCALE GENOMIC DNA]</scope>
    <source>
        <strain evidence="1 2">272</strain>
    </source>
</reference>
<dbReference type="EMBL" id="VHIR01000007">
    <property type="protein sequence ID" value="TQE43573.1"/>
    <property type="molecule type" value="Genomic_DNA"/>
</dbReference>
<proteinExistence type="predicted"/>
<evidence type="ECO:0000313" key="1">
    <source>
        <dbReference type="EMBL" id="TQE43573.1"/>
    </source>
</evidence>
<protein>
    <submittedName>
        <fullName evidence="1">Uncharacterized protein</fullName>
    </submittedName>
</protein>
<name>A0A540R751_9CORY</name>
<comment type="caution">
    <text evidence="1">The sequence shown here is derived from an EMBL/GenBank/DDBJ whole genome shotgun (WGS) entry which is preliminary data.</text>
</comment>
<dbReference type="Proteomes" id="UP000318080">
    <property type="component" value="Unassembled WGS sequence"/>
</dbReference>